<dbReference type="Pfam" id="PF14009">
    <property type="entry name" value="PADRE"/>
    <property type="match status" value="1"/>
</dbReference>
<feature type="compositionally biased region" description="Basic and acidic residues" evidence="1">
    <location>
        <begin position="201"/>
        <end position="211"/>
    </location>
</feature>
<name>A0ABM0TKY3_CAMSA</name>
<evidence type="ECO:0000256" key="1">
    <source>
        <dbReference type="SAM" id="MobiDB-lite"/>
    </source>
</evidence>
<dbReference type="Proteomes" id="UP000694864">
    <property type="component" value="Chromosome 9"/>
</dbReference>
<dbReference type="RefSeq" id="XP_010427914.1">
    <property type="nucleotide sequence ID" value="XM_010429612.2"/>
</dbReference>
<reference evidence="2" key="1">
    <citation type="journal article" date="2014" name="Nat. Commun.">
        <title>The emerging biofuel crop Camelina sativa retains a highly undifferentiated hexaploid genome structure.</title>
        <authorList>
            <person name="Kagale S."/>
            <person name="Koh C."/>
            <person name="Nixon J."/>
            <person name="Bollina V."/>
            <person name="Clarke W.E."/>
            <person name="Tuteja R."/>
            <person name="Spillane C."/>
            <person name="Robinson S.J."/>
            <person name="Links M.G."/>
            <person name="Clarke C."/>
            <person name="Higgins E.E."/>
            <person name="Huebert T."/>
            <person name="Sharpe A.G."/>
            <person name="Parkin I.A."/>
        </authorList>
    </citation>
    <scope>NUCLEOTIDE SEQUENCE [LARGE SCALE GENOMIC DNA]</scope>
    <source>
        <strain evidence="2">cv. DH55</strain>
    </source>
</reference>
<dbReference type="PANTHER" id="PTHR33148:SF47">
    <property type="entry name" value="GENOME ASSEMBLY, CHROMOSOME: A07"/>
    <property type="match status" value="1"/>
</dbReference>
<reference evidence="3" key="2">
    <citation type="submission" date="2025-08" db="UniProtKB">
        <authorList>
            <consortium name="RefSeq"/>
        </authorList>
    </citation>
    <scope>IDENTIFICATION</scope>
    <source>
        <tissue evidence="3">Leaf</tissue>
    </source>
</reference>
<proteinExistence type="predicted"/>
<accession>A0ABM0TKY3</accession>
<dbReference type="PANTHER" id="PTHR33148">
    <property type="entry name" value="PLASTID MOVEMENT IMPAIRED PROTEIN-RELATED"/>
    <property type="match status" value="1"/>
</dbReference>
<evidence type="ECO:0000313" key="3">
    <source>
        <dbReference type="RefSeq" id="XP_010427914.1"/>
    </source>
</evidence>
<dbReference type="GeneID" id="104712665"/>
<evidence type="ECO:0000313" key="2">
    <source>
        <dbReference type="Proteomes" id="UP000694864"/>
    </source>
</evidence>
<protein>
    <submittedName>
        <fullName evidence="3">Uncharacterized protein At1g66480-like isoform X1</fullName>
    </submittedName>
</protein>
<dbReference type="InterPro" id="IPR025322">
    <property type="entry name" value="PADRE_dom"/>
</dbReference>
<feature type="region of interest" description="Disordered" evidence="1">
    <location>
        <begin position="188"/>
        <end position="211"/>
    </location>
</feature>
<gene>
    <name evidence="3" type="primary">LOC104712665</name>
</gene>
<keyword evidence="2" id="KW-1185">Reference proteome</keyword>
<sequence length="211" mass="24105">MGNSLGSKKTAKVMNINGESFKLKTPVKAGTVVKDFPGYVLLESEAVRQFGIRAKPLEPHQNLESKRLYFMVELPRTWKERTPRRVRSGIQISAKERLENLKLSRRSSSDLSVMKKNEEVDHDEERQVSSVTLKLPKWKVEKLRKESENGSDFSNKIAALCLLNIPSGLIHQRQHLLPNGGRSFGIEEEEGIKSHDKKRVRFLEKSKAEDL</sequence>
<organism evidence="2 3">
    <name type="scientific">Camelina sativa</name>
    <name type="common">False flax</name>
    <name type="synonym">Myagrum sativum</name>
    <dbReference type="NCBI Taxonomy" id="90675"/>
    <lineage>
        <taxon>Eukaryota</taxon>
        <taxon>Viridiplantae</taxon>
        <taxon>Streptophyta</taxon>
        <taxon>Embryophyta</taxon>
        <taxon>Tracheophyta</taxon>
        <taxon>Spermatophyta</taxon>
        <taxon>Magnoliopsida</taxon>
        <taxon>eudicotyledons</taxon>
        <taxon>Gunneridae</taxon>
        <taxon>Pentapetalae</taxon>
        <taxon>rosids</taxon>
        <taxon>malvids</taxon>
        <taxon>Brassicales</taxon>
        <taxon>Brassicaceae</taxon>
        <taxon>Camelineae</taxon>
        <taxon>Camelina</taxon>
    </lineage>
</organism>